<reference evidence="2" key="2">
    <citation type="submission" date="2015-02" db="UniProtKB">
        <authorList>
            <consortium name="EnsemblMetazoa"/>
        </authorList>
    </citation>
    <scope>IDENTIFICATION</scope>
</reference>
<organism evidence="2 3">
    <name type="scientific">Strigamia maritima</name>
    <name type="common">European centipede</name>
    <name type="synonym">Geophilus maritimus</name>
    <dbReference type="NCBI Taxonomy" id="126957"/>
    <lineage>
        <taxon>Eukaryota</taxon>
        <taxon>Metazoa</taxon>
        <taxon>Ecdysozoa</taxon>
        <taxon>Arthropoda</taxon>
        <taxon>Myriapoda</taxon>
        <taxon>Chilopoda</taxon>
        <taxon>Pleurostigmophora</taxon>
        <taxon>Geophilomorpha</taxon>
        <taxon>Linotaeniidae</taxon>
        <taxon>Strigamia</taxon>
    </lineage>
</organism>
<accession>T1IWX0</accession>
<dbReference type="OMA" id="FAWAYKF"/>
<dbReference type="EnsemblMetazoa" id="SMAR005696-RA">
    <property type="protein sequence ID" value="SMAR005696-PA"/>
    <property type="gene ID" value="SMAR005696"/>
</dbReference>
<evidence type="ECO:0000313" key="3">
    <source>
        <dbReference type="Proteomes" id="UP000014500"/>
    </source>
</evidence>
<evidence type="ECO:0000313" key="2">
    <source>
        <dbReference type="EnsemblMetazoa" id="SMAR005696-PA"/>
    </source>
</evidence>
<dbReference type="eggNOG" id="ENOG502QVE7">
    <property type="taxonomic scope" value="Eukaryota"/>
</dbReference>
<name>T1IWX0_STRMM</name>
<keyword evidence="3" id="KW-1185">Reference proteome</keyword>
<feature type="signal peptide" evidence="1">
    <location>
        <begin position="1"/>
        <end position="18"/>
    </location>
</feature>
<evidence type="ECO:0000256" key="1">
    <source>
        <dbReference type="SAM" id="SignalP"/>
    </source>
</evidence>
<dbReference type="InterPro" id="IPR026321">
    <property type="entry name" value="CC134"/>
</dbReference>
<evidence type="ECO:0008006" key="4">
    <source>
        <dbReference type="Google" id="ProtNLM"/>
    </source>
</evidence>
<dbReference type="Pfam" id="PF15002">
    <property type="entry name" value="ERK-JNK_inhib"/>
    <property type="match status" value="1"/>
</dbReference>
<protein>
    <recommendedName>
        <fullName evidence="4">Coiled-coil domain-containing protein 134</fullName>
    </recommendedName>
</protein>
<dbReference type="PANTHER" id="PTHR14735:SF1">
    <property type="entry name" value="COILED-COIL DOMAIN-CONTAINING PROTEIN 134"/>
    <property type="match status" value="1"/>
</dbReference>
<dbReference type="STRING" id="126957.T1IWX0"/>
<dbReference type="PhylomeDB" id="T1IWX0"/>
<dbReference type="HOGENOM" id="CLU_099195_1_0_1"/>
<feature type="chain" id="PRO_5004590012" description="Coiled-coil domain-containing protein 134" evidence="1">
    <location>
        <begin position="19"/>
        <end position="217"/>
    </location>
</feature>
<dbReference type="PANTHER" id="PTHR14735">
    <property type="entry name" value="COILED-COIL DOMAIN-CONTAINING PROTEIN 134"/>
    <property type="match status" value="1"/>
</dbReference>
<proteinExistence type="predicted"/>
<dbReference type="Proteomes" id="UP000014500">
    <property type="component" value="Unassembled WGS sequence"/>
</dbReference>
<sequence length="217" mass="24801">MLWIYTVMLMGIVIRADSTSNSSESGYNIHKQEEIYKSLFKLKHSEQLKVVKQIISKADYAKQFKMVQIIIDGMIKVVMGPAKVLLENSGYFPGEDFPVSEEAKDALSLVVENTVLFSEILLRLPDITHRHLKRLKETSSVFKWGIVFCNESHLMDATRKKLLSLAAQELEMVPKSPNYVNPFRFSATQDKEIVEPVKVKKKKTRVRGPQLSKNSEL</sequence>
<dbReference type="AlphaFoldDB" id="T1IWX0"/>
<dbReference type="EMBL" id="JH431633">
    <property type="status" value="NOT_ANNOTATED_CDS"/>
    <property type="molecule type" value="Genomic_DNA"/>
</dbReference>
<reference evidence="3" key="1">
    <citation type="submission" date="2011-05" db="EMBL/GenBank/DDBJ databases">
        <authorList>
            <person name="Richards S.R."/>
            <person name="Qu J."/>
            <person name="Jiang H."/>
            <person name="Jhangiani S.N."/>
            <person name="Agravi P."/>
            <person name="Goodspeed R."/>
            <person name="Gross S."/>
            <person name="Mandapat C."/>
            <person name="Jackson L."/>
            <person name="Mathew T."/>
            <person name="Pu L."/>
            <person name="Thornton R."/>
            <person name="Saada N."/>
            <person name="Wilczek-Boney K.B."/>
            <person name="Lee S."/>
            <person name="Kovar C."/>
            <person name="Wu Y."/>
            <person name="Scherer S.E."/>
            <person name="Worley K.C."/>
            <person name="Muzny D.M."/>
            <person name="Gibbs R."/>
        </authorList>
    </citation>
    <scope>NUCLEOTIDE SEQUENCE</scope>
    <source>
        <strain evidence="3">Brora</strain>
    </source>
</reference>
<keyword evidence="1" id="KW-0732">Signal</keyword>